<gene>
    <name evidence="4" type="ORF">FisN_21Lh223</name>
</gene>
<protein>
    <recommendedName>
        <fullName evidence="3">Protein kinase domain-containing protein</fullName>
    </recommendedName>
</protein>
<dbReference type="SMART" id="SM00220">
    <property type="entry name" value="S_TKc"/>
    <property type="match status" value="1"/>
</dbReference>
<dbReference type="SUPFAM" id="SSF56112">
    <property type="entry name" value="Protein kinase-like (PK-like)"/>
    <property type="match status" value="1"/>
</dbReference>
<comment type="caution">
    <text evidence="4">The sequence shown here is derived from an EMBL/GenBank/DDBJ whole genome shotgun (WGS) entry which is preliminary data.</text>
</comment>
<dbReference type="GO" id="GO:0005737">
    <property type="term" value="C:cytoplasm"/>
    <property type="evidence" value="ECO:0007669"/>
    <property type="project" value="TreeGrafter"/>
</dbReference>
<keyword evidence="2" id="KW-0472">Membrane</keyword>
<dbReference type="PANTHER" id="PTHR23257:SF969">
    <property type="entry name" value="INTEGRIN-LINKED PROTEIN KINASE"/>
    <property type="match status" value="1"/>
</dbReference>
<evidence type="ECO:0000259" key="3">
    <source>
        <dbReference type="PROSITE" id="PS50011"/>
    </source>
</evidence>
<evidence type="ECO:0000256" key="2">
    <source>
        <dbReference type="SAM" id="Phobius"/>
    </source>
</evidence>
<evidence type="ECO:0000313" key="4">
    <source>
        <dbReference type="EMBL" id="GAX10517.1"/>
    </source>
</evidence>
<feature type="compositionally biased region" description="Polar residues" evidence="1">
    <location>
        <begin position="10"/>
        <end position="23"/>
    </location>
</feature>
<sequence>MIQRKRNSQERSAPSPLSMNSIATHVEDDDNCKHQRKSKRRSPFRHFNTDTPQFLLVLIFVMLLLLWVNGGSVGFTLRRRPSSIPSVHLLFTNLDKSSSGVVIPRSHYTYRTPDRGDIDPYRSWEKQYHEGQRVAFRRRIHQNDEDHYNKERRRFLYDIDEDDEHWASGFDEHIEEYHSCQPTNWKNKIFPVCNKFHELQRDWGNDKLLGKGYYRAAWKMLDHSPNRGNETYFVFKQLKIPHDDDDWPHLVHVESLFKIQREAIIMERLSASPRIVDIYGHCGTSILSEIMAAEISNQIIPNSGHGDEKSLNALPEVPCNNNFTLQEKIDIALAMAESIADMHGFEGGVMVNGDIHPVQWLWSMQGTVKLNDFNNADLMDWNVETNEFCKLKRGKWGGMYRAPEEFFGTPQDEKIDVYAMGNNIYTLLTGLWPFYEYSRYTTINTKVKAGERPYVDPRYRTHSYGERRLVEIMERMWHQTPELRPEIFEVVAFLRETKKVFELEQRTASE</sequence>
<organism evidence="4 5">
    <name type="scientific">Fistulifera solaris</name>
    <name type="common">Oleaginous diatom</name>
    <dbReference type="NCBI Taxonomy" id="1519565"/>
    <lineage>
        <taxon>Eukaryota</taxon>
        <taxon>Sar</taxon>
        <taxon>Stramenopiles</taxon>
        <taxon>Ochrophyta</taxon>
        <taxon>Bacillariophyta</taxon>
        <taxon>Bacillariophyceae</taxon>
        <taxon>Bacillariophycidae</taxon>
        <taxon>Naviculales</taxon>
        <taxon>Naviculaceae</taxon>
        <taxon>Fistulifera</taxon>
    </lineage>
</organism>
<feature type="transmembrane region" description="Helical" evidence="2">
    <location>
        <begin position="54"/>
        <end position="77"/>
    </location>
</feature>
<dbReference type="Proteomes" id="UP000198406">
    <property type="component" value="Unassembled WGS sequence"/>
</dbReference>
<dbReference type="Gene3D" id="1.10.510.10">
    <property type="entry name" value="Transferase(Phosphotransferase) domain 1"/>
    <property type="match status" value="1"/>
</dbReference>
<reference evidence="4 5" key="1">
    <citation type="journal article" date="2015" name="Plant Cell">
        <title>Oil accumulation by the oleaginous diatom Fistulifera solaris as revealed by the genome and transcriptome.</title>
        <authorList>
            <person name="Tanaka T."/>
            <person name="Maeda Y."/>
            <person name="Veluchamy A."/>
            <person name="Tanaka M."/>
            <person name="Abida H."/>
            <person name="Marechal E."/>
            <person name="Bowler C."/>
            <person name="Muto M."/>
            <person name="Sunaga Y."/>
            <person name="Tanaka M."/>
            <person name="Yoshino T."/>
            <person name="Taniguchi T."/>
            <person name="Fukuda Y."/>
            <person name="Nemoto M."/>
            <person name="Matsumoto M."/>
            <person name="Wong P.S."/>
            <person name="Aburatani S."/>
            <person name="Fujibuchi W."/>
        </authorList>
    </citation>
    <scope>NUCLEOTIDE SEQUENCE [LARGE SCALE GENOMIC DNA]</scope>
    <source>
        <strain evidence="4 5">JPCC DA0580</strain>
    </source>
</reference>
<dbReference type="InterPro" id="IPR050167">
    <property type="entry name" value="Ser_Thr_protein_kinase"/>
</dbReference>
<dbReference type="OrthoDB" id="41771at2759"/>
<dbReference type="GO" id="GO:0004672">
    <property type="term" value="F:protein kinase activity"/>
    <property type="evidence" value="ECO:0007669"/>
    <property type="project" value="InterPro"/>
</dbReference>
<dbReference type="Pfam" id="PF00069">
    <property type="entry name" value="Pkinase"/>
    <property type="match status" value="1"/>
</dbReference>
<feature type="domain" description="Protein kinase" evidence="3">
    <location>
        <begin position="203"/>
        <end position="501"/>
    </location>
</feature>
<dbReference type="PANTHER" id="PTHR23257">
    <property type="entry name" value="SERINE-THREONINE PROTEIN KINASE"/>
    <property type="match status" value="1"/>
</dbReference>
<dbReference type="GO" id="GO:0007165">
    <property type="term" value="P:signal transduction"/>
    <property type="evidence" value="ECO:0007669"/>
    <property type="project" value="TreeGrafter"/>
</dbReference>
<evidence type="ECO:0000256" key="1">
    <source>
        <dbReference type="SAM" id="MobiDB-lite"/>
    </source>
</evidence>
<proteinExistence type="predicted"/>
<keyword evidence="5" id="KW-1185">Reference proteome</keyword>
<dbReference type="EMBL" id="BDSP01000017">
    <property type="protein sequence ID" value="GAX10517.1"/>
    <property type="molecule type" value="Genomic_DNA"/>
</dbReference>
<dbReference type="InterPro" id="IPR011009">
    <property type="entry name" value="Kinase-like_dom_sf"/>
</dbReference>
<feature type="compositionally biased region" description="Basic residues" evidence="1">
    <location>
        <begin position="34"/>
        <end position="44"/>
    </location>
</feature>
<dbReference type="GO" id="GO:0005524">
    <property type="term" value="F:ATP binding"/>
    <property type="evidence" value="ECO:0007669"/>
    <property type="project" value="InterPro"/>
</dbReference>
<evidence type="ECO:0000313" key="5">
    <source>
        <dbReference type="Proteomes" id="UP000198406"/>
    </source>
</evidence>
<accession>A0A1Z5J953</accession>
<keyword evidence="2" id="KW-0812">Transmembrane</keyword>
<dbReference type="PROSITE" id="PS50011">
    <property type="entry name" value="PROTEIN_KINASE_DOM"/>
    <property type="match status" value="1"/>
</dbReference>
<name>A0A1Z5J953_FISSO</name>
<dbReference type="InterPro" id="IPR000719">
    <property type="entry name" value="Prot_kinase_dom"/>
</dbReference>
<feature type="region of interest" description="Disordered" evidence="1">
    <location>
        <begin position="1"/>
        <end position="44"/>
    </location>
</feature>
<dbReference type="AlphaFoldDB" id="A0A1Z5J953"/>
<keyword evidence="2" id="KW-1133">Transmembrane helix</keyword>
<dbReference type="InParanoid" id="A0A1Z5J953"/>